<dbReference type="RefSeq" id="WP_073230041.1">
    <property type="nucleotide sequence ID" value="NZ_FQUQ01000002.1"/>
</dbReference>
<gene>
    <name evidence="2" type="ORF">SAMN04488522_102259</name>
</gene>
<feature type="transmembrane region" description="Helical" evidence="1">
    <location>
        <begin position="328"/>
        <end position="351"/>
    </location>
</feature>
<dbReference type="Gene3D" id="2.60.40.3680">
    <property type="match status" value="1"/>
</dbReference>
<keyword evidence="3" id="KW-1185">Reference proteome</keyword>
<feature type="transmembrane region" description="Helical" evidence="1">
    <location>
        <begin position="253"/>
        <end position="277"/>
    </location>
</feature>
<proteinExistence type="predicted"/>
<dbReference type="STRING" id="288992.SAMN04488522_102259"/>
<dbReference type="Proteomes" id="UP000184287">
    <property type="component" value="Unassembled WGS sequence"/>
</dbReference>
<evidence type="ECO:0000256" key="1">
    <source>
        <dbReference type="SAM" id="Phobius"/>
    </source>
</evidence>
<keyword evidence="1" id="KW-0472">Membrane</keyword>
<feature type="transmembrane region" description="Helical" evidence="1">
    <location>
        <begin position="289"/>
        <end position="308"/>
    </location>
</feature>
<accession>A0A1M4ZB63</accession>
<evidence type="ECO:0000313" key="3">
    <source>
        <dbReference type="Proteomes" id="UP000184287"/>
    </source>
</evidence>
<sequence length="363" mass="41246">MYIRHLFLVFFLLISIAVFANMGQPYREGSSHSLLFFGKELEVSAESIKIKVISDDTIQESAYYATQYEISYEVSSGQARLLPLLFIAIGLEDKPLIKINGKIVNAADVKAAMKKGDPKFYPFLKPHDGDDVGVFYEKGKEEIVNVNSLVYFEADLKKGKNTITVAYKAVMGYNTYGFYRSLDIDYALFPSKYWASFGPIKIDLELPEELRLESASVGEARKNKNIYSWTLNKLPEQDLKIVIIPVFSLLSKVLLAISPLGLATIGFSGLFYLHFLALKKRKQAMKTGFNWVLTLGIVFVPVLFYVFFLLAYDLIDWSLAKHSLGRHGYVFLVVLSLPLFWVVYWVLMLWLNSRILTSAEQGK</sequence>
<keyword evidence="1" id="KW-0812">Transmembrane</keyword>
<keyword evidence="1" id="KW-1133">Transmembrane helix</keyword>
<organism evidence="2 3">
    <name type="scientific">Pedobacter caeni</name>
    <dbReference type="NCBI Taxonomy" id="288992"/>
    <lineage>
        <taxon>Bacteria</taxon>
        <taxon>Pseudomonadati</taxon>
        <taxon>Bacteroidota</taxon>
        <taxon>Sphingobacteriia</taxon>
        <taxon>Sphingobacteriales</taxon>
        <taxon>Sphingobacteriaceae</taxon>
        <taxon>Pedobacter</taxon>
    </lineage>
</organism>
<protein>
    <submittedName>
        <fullName evidence="2">Uncharacterized protein</fullName>
    </submittedName>
</protein>
<reference evidence="3" key="1">
    <citation type="submission" date="2016-11" db="EMBL/GenBank/DDBJ databases">
        <authorList>
            <person name="Varghese N."/>
            <person name="Submissions S."/>
        </authorList>
    </citation>
    <scope>NUCLEOTIDE SEQUENCE [LARGE SCALE GENOMIC DNA]</scope>
    <source>
        <strain evidence="3">DSM 16990</strain>
    </source>
</reference>
<dbReference type="EMBL" id="FQUQ01000002">
    <property type="protein sequence ID" value="SHF15254.1"/>
    <property type="molecule type" value="Genomic_DNA"/>
</dbReference>
<dbReference type="OrthoDB" id="6655275at2"/>
<evidence type="ECO:0000313" key="2">
    <source>
        <dbReference type="EMBL" id="SHF15254.1"/>
    </source>
</evidence>
<dbReference type="AlphaFoldDB" id="A0A1M4ZB63"/>
<name>A0A1M4ZB63_9SPHI</name>